<dbReference type="InterPro" id="IPR031107">
    <property type="entry name" value="Small_HSP"/>
</dbReference>
<dbReference type="PROSITE" id="PS51203">
    <property type="entry name" value="CS"/>
    <property type="match status" value="1"/>
</dbReference>
<proteinExistence type="inferred from homology"/>
<dbReference type="SUPFAM" id="SSF49764">
    <property type="entry name" value="HSP20-like chaperones"/>
    <property type="match status" value="1"/>
</dbReference>
<evidence type="ECO:0000259" key="3">
    <source>
        <dbReference type="PROSITE" id="PS01031"/>
    </source>
</evidence>
<evidence type="ECO:0000313" key="8">
    <source>
        <dbReference type="Proteomes" id="UP000502196"/>
    </source>
</evidence>
<dbReference type="InterPro" id="IPR007052">
    <property type="entry name" value="CS_dom"/>
</dbReference>
<dbReference type="InterPro" id="IPR002068">
    <property type="entry name" value="A-crystallin/Hsp20_dom"/>
</dbReference>
<gene>
    <name evidence="6" type="ORF">COOX1_2511</name>
    <name evidence="5" type="ORF">CVV65_11605</name>
</gene>
<feature type="domain" description="CS" evidence="4">
    <location>
        <begin position="36"/>
        <end position="141"/>
    </location>
</feature>
<dbReference type="OrthoDB" id="1806521at2"/>
<dbReference type="Proteomes" id="UP000502196">
    <property type="component" value="Chromosome"/>
</dbReference>
<sequence length="145" mass="16709">MPLPLPVDPLRHLESFRRDVGRLLDPEVWRTGWVSGALPRVDVYETGNQVVVSCDIPGLRKADDLEIDVDDDRVHLSGVIEGDEERRDDDFLQRERFYGRFSRTVALPVEVKPESARASYRNGVLEIRMDKAQPSRGRRVNIEFH</sequence>
<evidence type="ECO:0000313" key="7">
    <source>
        <dbReference type="Proteomes" id="UP000231932"/>
    </source>
</evidence>
<evidence type="ECO:0000259" key="4">
    <source>
        <dbReference type="PROSITE" id="PS51203"/>
    </source>
</evidence>
<dbReference type="InterPro" id="IPR008978">
    <property type="entry name" value="HSP20-like_chaperone"/>
</dbReference>
<reference evidence="7" key="1">
    <citation type="submission" date="2017-11" db="EMBL/GenBank/DDBJ databases">
        <title>Complete Genome Sequence of Kyrpidia sp. Strain EA-1, a thermophilic, hydrogen-oxidizing Bacterium, isolated from the Azores.</title>
        <authorList>
            <person name="Reiner J.E."/>
            <person name="Lapp C.J."/>
            <person name="Bunk B."/>
            <person name="Gescher J."/>
        </authorList>
    </citation>
    <scope>NUCLEOTIDE SEQUENCE [LARGE SCALE GENOMIC DNA]</scope>
    <source>
        <strain evidence="7">EA-1</strain>
    </source>
</reference>
<evidence type="ECO:0000256" key="1">
    <source>
        <dbReference type="PROSITE-ProRule" id="PRU00285"/>
    </source>
</evidence>
<dbReference type="Proteomes" id="UP000231932">
    <property type="component" value="Chromosome"/>
</dbReference>
<dbReference type="RefSeq" id="WP_100668264.1">
    <property type="nucleotide sequence ID" value="NZ_CP024955.1"/>
</dbReference>
<reference evidence="6 8" key="3">
    <citation type="submission" date="2020-04" db="EMBL/GenBank/DDBJ databases">
        <authorList>
            <person name="Hogendoorn C."/>
        </authorList>
    </citation>
    <scope>NUCLEOTIDE SEQUENCE [LARGE SCALE GENOMIC DNA]</scope>
    <source>
        <strain evidence="6">COOX1</strain>
    </source>
</reference>
<name>A0A2K8NA46_9BACL</name>
<dbReference type="AlphaFoldDB" id="A0A2K8NA46"/>
<dbReference type="KEGG" id="kyr:CVV65_11605"/>
<dbReference type="EMBL" id="LR792683">
    <property type="protein sequence ID" value="CAB3394627.1"/>
    <property type="molecule type" value="Genomic_DNA"/>
</dbReference>
<reference evidence="5" key="2">
    <citation type="journal article" date="2018" name="Genome Announc.">
        <title>Complete Genome Sequence of Kyrpidia sp. Strain EA-1, a Thermophilic Knallgas Bacterium, Isolated from the Azores.</title>
        <authorList>
            <person name="Reiner J.E."/>
            <person name="Lapp C.J."/>
            <person name="Bunk B."/>
            <person name="Sproer C."/>
            <person name="Overmann J."/>
            <person name="Gescher J."/>
        </authorList>
    </citation>
    <scope>NUCLEOTIDE SEQUENCE</scope>
    <source>
        <strain evidence="5">EA-1</strain>
    </source>
</reference>
<protein>
    <submittedName>
        <fullName evidence="5">Heat-shock protein Hsp20</fullName>
    </submittedName>
</protein>
<evidence type="ECO:0000313" key="6">
    <source>
        <dbReference type="EMBL" id="CAB3394627.1"/>
    </source>
</evidence>
<accession>A0A2K8NA46</accession>
<organism evidence="5 7">
    <name type="scientific">Kyrpidia spormannii</name>
    <dbReference type="NCBI Taxonomy" id="2055160"/>
    <lineage>
        <taxon>Bacteria</taxon>
        <taxon>Bacillati</taxon>
        <taxon>Bacillota</taxon>
        <taxon>Bacilli</taxon>
        <taxon>Bacillales</taxon>
        <taxon>Alicyclobacillaceae</taxon>
        <taxon>Kyrpidia</taxon>
    </lineage>
</organism>
<dbReference type="PROSITE" id="PS01031">
    <property type="entry name" value="SHSP"/>
    <property type="match status" value="1"/>
</dbReference>
<dbReference type="CDD" id="cd06464">
    <property type="entry name" value="ACD_sHsps-like"/>
    <property type="match status" value="1"/>
</dbReference>
<keyword evidence="7" id="KW-1185">Reference proteome</keyword>
<comment type="similarity">
    <text evidence="1 2">Belongs to the small heat shock protein (HSP20) family.</text>
</comment>
<evidence type="ECO:0000313" key="5">
    <source>
        <dbReference type="EMBL" id="ATY85490.1"/>
    </source>
</evidence>
<dbReference type="PANTHER" id="PTHR11527">
    <property type="entry name" value="HEAT-SHOCK PROTEIN 20 FAMILY MEMBER"/>
    <property type="match status" value="1"/>
</dbReference>
<feature type="domain" description="SHSP" evidence="3">
    <location>
        <begin position="32"/>
        <end position="145"/>
    </location>
</feature>
<dbReference type="Pfam" id="PF00011">
    <property type="entry name" value="HSP20"/>
    <property type="match status" value="1"/>
</dbReference>
<dbReference type="EMBL" id="CP024955">
    <property type="protein sequence ID" value="ATY85490.1"/>
    <property type="molecule type" value="Genomic_DNA"/>
</dbReference>
<dbReference type="Gene3D" id="2.60.40.790">
    <property type="match status" value="1"/>
</dbReference>
<evidence type="ECO:0000256" key="2">
    <source>
        <dbReference type="RuleBase" id="RU003616"/>
    </source>
</evidence>